<comment type="caution">
    <text evidence="1">The sequence shown here is derived from an EMBL/GenBank/DDBJ whole genome shotgun (WGS) entry which is preliminary data.</text>
</comment>
<evidence type="ECO:0000313" key="2">
    <source>
        <dbReference type="Proteomes" id="UP001172083"/>
    </source>
</evidence>
<name>A0ABT8L1E2_9BACT</name>
<dbReference type="SUPFAM" id="SSF55961">
    <property type="entry name" value="Bet v1-like"/>
    <property type="match status" value="1"/>
</dbReference>
<accession>A0ABT8L1E2</accession>
<proteinExistence type="predicted"/>
<dbReference type="InterPro" id="IPR023393">
    <property type="entry name" value="START-like_dom_sf"/>
</dbReference>
<dbReference type="RefSeq" id="WP_346756242.1">
    <property type="nucleotide sequence ID" value="NZ_JAUJEB010000001.1"/>
</dbReference>
<dbReference type="EMBL" id="JAUJEB010000001">
    <property type="protein sequence ID" value="MDN5210902.1"/>
    <property type="molecule type" value="Genomic_DNA"/>
</dbReference>
<dbReference type="Gene3D" id="3.30.530.20">
    <property type="match status" value="1"/>
</dbReference>
<dbReference type="Proteomes" id="UP001172083">
    <property type="component" value="Unassembled WGS sequence"/>
</dbReference>
<organism evidence="1 2">
    <name type="scientific">Agaribacillus aureus</name>
    <dbReference type="NCBI Taxonomy" id="3051825"/>
    <lineage>
        <taxon>Bacteria</taxon>
        <taxon>Pseudomonadati</taxon>
        <taxon>Bacteroidota</taxon>
        <taxon>Cytophagia</taxon>
        <taxon>Cytophagales</taxon>
        <taxon>Splendidivirgaceae</taxon>
        <taxon>Agaribacillus</taxon>
    </lineage>
</organism>
<protein>
    <recommendedName>
        <fullName evidence="3">Activator of Hsp90 ATPase homolog 1-like protein</fullName>
    </recommendedName>
</protein>
<sequence length="149" mass="17172">METKEDYRQSVLIQCSVQQVFKALTQEIGEWWGPVDQPAIMPGDVFKIDFGGNSYWKFKIISADYDHILWECIASNQDHNVEGIDEEWLGSKLHWRFTQTKAGVTVTFIHQGLVPHGKCYDVCAPAWDFYVTESLKNFLEQGQGNPNER</sequence>
<reference evidence="1" key="1">
    <citation type="submission" date="2023-06" db="EMBL/GenBank/DDBJ databases">
        <title>Genomic of Agaribacillus aureum.</title>
        <authorList>
            <person name="Wang G."/>
        </authorList>
    </citation>
    <scope>NUCLEOTIDE SEQUENCE</scope>
    <source>
        <strain evidence="1">BMA12</strain>
    </source>
</reference>
<evidence type="ECO:0008006" key="3">
    <source>
        <dbReference type="Google" id="ProtNLM"/>
    </source>
</evidence>
<keyword evidence="2" id="KW-1185">Reference proteome</keyword>
<gene>
    <name evidence="1" type="ORF">QQ020_02545</name>
</gene>
<evidence type="ECO:0000313" key="1">
    <source>
        <dbReference type="EMBL" id="MDN5210902.1"/>
    </source>
</evidence>